<dbReference type="AlphaFoldDB" id="A0A7Z7YSP4"/>
<dbReference type="EMBL" id="SCHC01000236">
    <property type="protein sequence ID" value="TBW73891.1"/>
    <property type="molecule type" value="Genomic_DNA"/>
</dbReference>
<organism evidence="7 8">
    <name type="scientific">Staphylococcus capitis</name>
    <dbReference type="NCBI Taxonomy" id="29388"/>
    <lineage>
        <taxon>Bacteria</taxon>
        <taxon>Bacillati</taxon>
        <taxon>Bacillota</taxon>
        <taxon>Bacilli</taxon>
        <taxon>Bacillales</taxon>
        <taxon>Staphylococcaceae</taxon>
        <taxon>Staphylococcus</taxon>
    </lineage>
</organism>
<dbReference type="GO" id="GO:0016020">
    <property type="term" value="C:membrane"/>
    <property type="evidence" value="ECO:0007669"/>
    <property type="project" value="UniProtKB-SubCell"/>
</dbReference>
<dbReference type="RefSeq" id="WP_154812276.1">
    <property type="nucleotide sequence ID" value="NZ_SCHC01000236.1"/>
</dbReference>
<gene>
    <name evidence="7" type="ORF">EQ811_13715</name>
</gene>
<keyword evidence="2 5" id="KW-0812">Transmembrane</keyword>
<dbReference type="InterPro" id="IPR004869">
    <property type="entry name" value="MMPL_dom"/>
</dbReference>
<proteinExistence type="predicted"/>
<feature type="non-terminal residue" evidence="7">
    <location>
        <position position="1"/>
    </location>
</feature>
<evidence type="ECO:0000256" key="5">
    <source>
        <dbReference type="SAM" id="Phobius"/>
    </source>
</evidence>
<dbReference type="SUPFAM" id="SSF82866">
    <property type="entry name" value="Multidrug efflux transporter AcrB transmembrane domain"/>
    <property type="match status" value="1"/>
</dbReference>
<accession>A0A7Z7YSP4</accession>
<evidence type="ECO:0000256" key="4">
    <source>
        <dbReference type="ARBA" id="ARBA00023136"/>
    </source>
</evidence>
<evidence type="ECO:0000313" key="7">
    <source>
        <dbReference type="EMBL" id="TBW73891.1"/>
    </source>
</evidence>
<feature type="transmembrane region" description="Helical" evidence="5">
    <location>
        <begin position="128"/>
        <end position="160"/>
    </location>
</feature>
<sequence length="176" mass="19157">IDTNDKISKEFHQDSEKASMKIVFHSNKEDGLKDITTKKDIEDALDNIKQDDDYIQNISNPYESGQVNSEGDTAIANISYVVPQTSMQDSSKKIVNKALQDIKDNHNIQIEKTTGMSMGSEPGSVSEIVGIVVAFIILLITFGSLIAAGVTIISAILCVVSSVGMMSLRTFMVDIP</sequence>
<evidence type="ECO:0000256" key="1">
    <source>
        <dbReference type="ARBA" id="ARBA00004141"/>
    </source>
</evidence>
<dbReference type="Proteomes" id="UP000291949">
    <property type="component" value="Unassembled WGS sequence"/>
</dbReference>
<keyword evidence="3 5" id="KW-1133">Transmembrane helix</keyword>
<evidence type="ECO:0000256" key="2">
    <source>
        <dbReference type="ARBA" id="ARBA00022692"/>
    </source>
</evidence>
<dbReference type="Pfam" id="PF03176">
    <property type="entry name" value="MMPL"/>
    <property type="match status" value="1"/>
</dbReference>
<feature type="non-terminal residue" evidence="7">
    <location>
        <position position="176"/>
    </location>
</feature>
<protein>
    <submittedName>
        <fullName evidence="7">MMPL family transporter</fullName>
    </submittedName>
</protein>
<evidence type="ECO:0000259" key="6">
    <source>
        <dbReference type="Pfam" id="PF03176"/>
    </source>
</evidence>
<feature type="domain" description="Membrane transport protein MMPL" evidence="6">
    <location>
        <begin position="4"/>
        <end position="167"/>
    </location>
</feature>
<name>A0A7Z7YSP4_STACP</name>
<evidence type="ECO:0000313" key="8">
    <source>
        <dbReference type="Proteomes" id="UP000291949"/>
    </source>
</evidence>
<comment type="caution">
    <text evidence="7">The sequence shown here is derived from an EMBL/GenBank/DDBJ whole genome shotgun (WGS) entry which is preliminary data.</text>
</comment>
<keyword evidence="4 5" id="KW-0472">Membrane</keyword>
<evidence type="ECO:0000256" key="3">
    <source>
        <dbReference type="ARBA" id="ARBA00022989"/>
    </source>
</evidence>
<reference evidence="7 8" key="1">
    <citation type="journal article" date="2019" name="Sci. Transl. Med.">
        <title>Quorum sensing between bacterial species on the skin protects against epidermal injury in atopic dermatitis.</title>
        <authorList>
            <person name="Williams M.R."/>
        </authorList>
    </citation>
    <scope>NUCLEOTIDE SEQUENCE [LARGE SCALE GENOMIC DNA]</scope>
    <source>
        <strain evidence="7 8">H8</strain>
    </source>
</reference>
<comment type="subcellular location">
    <subcellularLocation>
        <location evidence="1">Membrane</location>
        <topology evidence="1">Multi-pass membrane protein</topology>
    </subcellularLocation>
</comment>
<dbReference type="Gene3D" id="1.20.1640.10">
    <property type="entry name" value="Multidrug efflux transporter AcrB transmembrane domain"/>
    <property type="match status" value="1"/>
</dbReference>